<feature type="transmembrane region" description="Helical" evidence="5">
    <location>
        <begin position="971"/>
        <end position="998"/>
    </location>
</feature>
<protein>
    <recommendedName>
        <fullName evidence="12">Receptor protein-tyrosine kinase</fullName>
    </recommendedName>
</protein>
<evidence type="ECO:0008006" key="12">
    <source>
        <dbReference type="Google" id="ProtNLM"/>
    </source>
</evidence>
<evidence type="ECO:0000256" key="5">
    <source>
        <dbReference type="SAM" id="Phobius"/>
    </source>
</evidence>
<dbReference type="Gene3D" id="1.10.510.10">
    <property type="entry name" value="Transferase(Phosphotransferase) domain 1"/>
    <property type="match status" value="1"/>
</dbReference>
<dbReference type="GO" id="GO:0005524">
    <property type="term" value="F:ATP binding"/>
    <property type="evidence" value="ECO:0007669"/>
    <property type="project" value="InterPro"/>
</dbReference>
<dbReference type="GO" id="GO:0007169">
    <property type="term" value="P:cell surface receptor protein tyrosine kinase signaling pathway"/>
    <property type="evidence" value="ECO:0007669"/>
    <property type="project" value="TreeGrafter"/>
</dbReference>
<dbReference type="SUPFAM" id="SSF49265">
    <property type="entry name" value="Fibronectin type III"/>
    <property type="match status" value="1"/>
</dbReference>
<feature type="signal peptide" evidence="6">
    <location>
        <begin position="1"/>
        <end position="24"/>
    </location>
</feature>
<reference evidence="10" key="1">
    <citation type="submission" date="2022-08" db="UniProtKB">
        <authorList>
            <consortium name="EnsemblMetazoa"/>
        </authorList>
    </citation>
    <scope>IDENTIFICATION</scope>
    <source>
        <strain evidence="10">05x7-T-G4-1.051#20</strain>
    </source>
</reference>
<keyword evidence="2" id="KW-0325">Glycoprotein</keyword>
<dbReference type="PROSITE" id="PS50011">
    <property type="entry name" value="PROTEIN_KINASE_DOM"/>
    <property type="match status" value="1"/>
</dbReference>
<feature type="domain" description="Fibronectin type-III" evidence="9">
    <location>
        <begin position="879"/>
        <end position="969"/>
    </location>
</feature>
<dbReference type="EnsemblMetazoa" id="G12578.1">
    <property type="protein sequence ID" value="G12578.1:cds"/>
    <property type="gene ID" value="G12578"/>
</dbReference>
<dbReference type="PROSITE" id="PS50853">
    <property type="entry name" value="FN3"/>
    <property type="match status" value="1"/>
</dbReference>
<feature type="disulfide bond" evidence="3">
    <location>
        <begin position="228"/>
        <end position="237"/>
    </location>
</feature>
<dbReference type="Proteomes" id="UP000005408">
    <property type="component" value="Unassembled WGS sequence"/>
</dbReference>
<dbReference type="CDD" id="cd00054">
    <property type="entry name" value="EGF_CA"/>
    <property type="match status" value="1"/>
</dbReference>
<evidence type="ECO:0000256" key="6">
    <source>
        <dbReference type="SAM" id="SignalP"/>
    </source>
</evidence>
<dbReference type="CDD" id="cd19941">
    <property type="entry name" value="TIL"/>
    <property type="match status" value="1"/>
</dbReference>
<dbReference type="SMART" id="SM00181">
    <property type="entry name" value="EGF"/>
    <property type="match status" value="5"/>
</dbReference>
<feature type="compositionally biased region" description="Basic and acidic residues" evidence="4">
    <location>
        <begin position="1221"/>
        <end position="1232"/>
    </location>
</feature>
<dbReference type="CDD" id="cd00063">
    <property type="entry name" value="FN3"/>
    <property type="match status" value="1"/>
</dbReference>
<keyword evidence="5" id="KW-0472">Membrane</keyword>
<dbReference type="InterPro" id="IPR036116">
    <property type="entry name" value="FN3_sf"/>
</dbReference>
<feature type="domain" description="EGF-like" evidence="8">
    <location>
        <begin position="207"/>
        <end position="238"/>
    </location>
</feature>
<dbReference type="PROSITE" id="PS00022">
    <property type="entry name" value="EGF_1"/>
    <property type="match status" value="2"/>
</dbReference>
<evidence type="ECO:0000259" key="7">
    <source>
        <dbReference type="PROSITE" id="PS50011"/>
    </source>
</evidence>
<evidence type="ECO:0000256" key="3">
    <source>
        <dbReference type="PROSITE-ProRule" id="PRU00076"/>
    </source>
</evidence>
<dbReference type="InterPro" id="IPR013783">
    <property type="entry name" value="Ig-like_fold"/>
</dbReference>
<dbReference type="PANTHER" id="PTHR24416:SF611">
    <property type="entry name" value="TYROSINE-PROTEIN KINASE TRANSMEMBRANE RECEPTOR ROR"/>
    <property type="match status" value="1"/>
</dbReference>
<dbReference type="SMR" id="A0A8W8I4U7"/>
<dbReference type="InterPro" id="IPR003961">
    <property type="entry name" value="FN3_dom"/>
</dbReference>
<dbReference type="SUPFAM" id="SSF56112">
    <property type="entry name" value="Protein kinase-like (PK-like)"/>
    <property type="match status" value="1"/>
</dbReference>
<sequence>MKPLSFHGFLLLLFILTQVKIVQSAPCQQTTKVVRSYQSRICTCRWWGICTHHDWVWRYNEEYKTTCCAGYGGPNCQPICSSGCYGRGTCVAPEQCRCYNSDQYTGYACQTPVCNPRCEHGTCVAPNTCSCHHGYKGRLCNAPICNPSCRNGGTCSRPNTCICPAGKFTGPNCDEPICSPLCLNGGRCLISRTCQCPSNYTGPDCGTPVCTPSCLNGGTCISPNTCSCDETYTGQRCETPLCSYHSPCFPGTCADTVTCQCHEGFSGINGNQRCRTMTPGNSPIITQCTSILANIDRTGQKMEKYRFVTDSSQPNSTRVDTMWVNQNDYNYINVEFAAFSLSPENIAQPKYITGFKFGIVSGKIQIDLQKVDRNDPNQPFVSQNETQNCRYQPGSLNPNDDVFHCNFTDENFDRLLENGDNLTLTVIAENGGFRELNTPTGHTQDYFYGQSSTKSTMFRFDSIKPYHCLLDKPNPCSSKALDVTEDITKSPIRFYWNNWIDKLSGIHGYKLQVFLLKSNVTTLTEPRPWNPDEEISFNKSESGYTYVPKQSGMFSFILNVIDNANNTKYARTLVLYDPSSIVTVSSTPFFATTAEEETHYRWQKSLNSSITISWKGHFQNKFHHNRGLLNPVARYLHYDFMTKYEKKVPLELDDKTGNRTLQRIPNVFGIVKFEYNFRNSNQGNTTPLSWIPVSKAFSENQTFNIGRRDGDTINFWVKATDVLGNHGIDMTQISFDSSPPEDLRKADVIFQRNVKATNFSFSSRLLVDTYDRDSGIHKIKWELIANNSNMVFRSGEIPGNKTNKELGRKLGYQIPKGDFYYYTHYLDINNCWMVVSKEKFATEFVLLKLTVFNMAMEHTQYNMTITDLASLDGMDEYSGPINLTIAATYDNGVRLKWVLPPTCYERTTIIVKSLSINGRLLTWTVDKNADWFDLTGLDPETNYNLSLITNYGSQMSDPVVLQFRTIASPAALTGGAIAGISIAFLILLGIIVAMVVLWRLGRLSVIKEDIQRRATVVRKNIANRFSAAHINETYGCDDIYVYGQMEFNETDSKFISSNDIVLDVMLTSGRFADIYKARYLPHNNKAKQNVIAKTLKSGYSEENLLMMKAKINFFAKEVGDHPNIISFIGAVVDNDAFGPYMVLEYCQNGQLRDWLLQQKNKSTEETVELLYRISYGISKGMYYLEIKKLLHKRLAARNVLLNVELEPKISGFGPEPPQSENNERDGDTEDKERIPVKWTAPECLSSMKYATSKSDVWSFGIVLWEIFSLGDTPYPGIRSRDLISLVKNGQRMKRPEFANDFYYGVMAKCWRGKPKQRPSFKDISTDIGKTFNVAPSDEFYYYSEK</sequence>
<dbReference type="InterPro" id="IPR000719">
    <property type="entry name" value="Prot_kinase_dom"/>
</dbReference>
<keyword evidence="3" id="KW-0245">EGF-like domain</keyword>
<evidence type="ECO:0000256" key="2">
    <source>
        <dbReference type="ARBA" id="ARBA00023180"/>
    </source>
</evidence>
<keyword evidence="11" id="KW-1185">Reference proteome</keyword>
<keyword evidence="3" id="KW-1015">Disulfide bond</keyword>
<organism evidence="10 11">
    <name type="scientific">Magallana gigas</name>
    <name type="common">Pacific oyster</name>
    <name type="synonym">Crassostrea gigas</name>
    <dbReference type="NCBI Taxonomy" id="29159"/>
    <lineage>
        <taxon>Eukaryota</taxon>
        <taxon>Metazoa</taxon>
        <taxon>Spiralia</taxon>
        <taxon>Lophotrochozoa</taxon>
        <taxon>Mollusca</taxon>
        <taxon>Bivalvia</taxon>
        <taxon>Autobranchia</taxon>
        <taxon>Pteriomorphia</taxon>
        <taxon>Ostreida</taxon>
        <taxon>Ostreoidea</taxon>
        <taxon>Ostreidae</taxon>
        <taxon>Magallana</taxon>
    </lineage>
</organism>
<dbReference type="InterPro" id="IPR050122">
    <property type="entry name" value="RTK"/>
</dbReference>
<dbReference type="PRINTS" id="PR00109">
    <property type="entry name" value="TYRKINASE"/>
</dbReference>
<proteinExistence type="predicted"/>
<dbReference type="OrthoDB" id="10045365at2759"/>
<evidence type="ECO:0000313" key="11">
    <source>
        <dbReference type="Proteomes" id="UP000005408"/>
    </source>
</evidence>
<keyword evidence="5" id="KW-1133">Transmembrane helix</keyword>
<feature type="region of interest" description="Disordered" evidence="4">
    <location>
        <begin position="1211"/>
        <end position="1232"/>
    </location>
</feature>
<dbReference type="OMA" id="WKGHFQN"/>
<feature type="chain" id="PRO_5036485719" description="Receptor protein-tyrosine kinase" evidence="6">
    <location>
        <begin position="25"/>
        <end position="1345"/>
    </location>
</feature>
<feature type="disulfide bond" evidence="3">
    <location>
        <begin position="196"/>
        <end position="205"/>
    </location>
</feature>
<dbReference type="PROSITE" id="PS50026">
    <property type="entry name" value="EGF_3"/>
    <property type="match status" value="2"/>
</dbReference>
<dbReference type="Pfam" id="PF07714">
    <property type="entry name" value="PK_Tyr_Ser-Thr"/>
    <property type="match status" value="1"/>
</dbReference>
<keyword evidence="6" id="KW-0732">Signal</keyword>
<comment type="caution">
    <text evidence="3">Lacks conserved residue(s) required for the propagation of feature annotation.</text>
</comment>
<feature type="domain" description="EGF-like" evidence="8">
    <location>
        <begin position="174"/>
        <end position="206"/>
    </location>
</feature>
<dbReference type="GO" id="GO:0043235">
    <property type="term" value="C:receptor complex"/>
    <property type="evidence" value="ECO:0007669"/>
    <property type="project" value="TreeGrafter"/>
</dbReference>
<feature type="disulfide bond" evidence="3">
    <location>
        <begin position="178"/>
        <end position="188"/>
    </location>
</feature>
<dbReference type="CDD" id="cd00192">
    <property type="entry name" value="PTKc"/>
    <property type="match status" value="1"/>
</dbReference>
<dbReference type="PANTHER" id="PTHR24416">
    <property type="entry name" value="TYROSINE-PROTEIN KINASE RECEPTOR"/>
    <property type="match status" value="1"/>
</dbReference>
<dbReference type="GO" id="GO:0005886">
    <property type="term" value="C:plasma membrane"/>
    <property type="evidence" value="ECO:0007669"/>
    <property type="project" value="TreeGrafter"/>
</dbReference>
<dbReference type="Gene3D" id="2.10.25.10">
    <property type="entry name" value="Laminin"/>
    <property type="match status" value="3"/>
</dbReference>
<accession>A0A8W8I4U7</accession>
<name>A0A8W8I4U7_MAGGI</name>
<dbReference type="InterPro" id="IPR000742">
    <property type="entry name" value="EGF"/>
</dbReference>
<dbReference type="Gene3D" id="2.60.40.10">
    <property type="entry name" value="Immunoglobulins"/>
    <property type="match status" value="1"/>
</dbReference>
<keyword evidence="5" id="KW-0812">Transmembrane</keyword>
<dbReference type="GO" id="GO:0004714">
    <property type="term" value="F:transmembrane receptor protein tyrosine kinase activity"/>
    <property type="evidence" value="ECO:0007669"/>
    <property type="project" value="TreeGrafter"/>
</dbReference>
<evidence type="ECO:0000256" key="1">
    <source>
        <dbReference type="ARBA" id="ARBA00004167"/>
    </source>
</evidence>
<dbReference type="FunFam" id="1.10.510.10:FF:001927">
    <property type="entry name" value="Receptor protein-tyrosine kinase"/>
    <property type="match status" value="1"/>
</dbReference>
<feature type="domain" description="Protein kinase" evidence="7">
    <location>
        <begin position="1060"/>
        <end position="1340"/>
    </location>
</feature>
<comment type="subcellular location">
    <subcellularLocation>
        <location evidence="1">Membrane</location>
        <topology evidence="1">Single-pass membrane protein</topology>
    </subcellularLocation>
</comment>
<dbReference type="InterPro" id="IPR011009">
    <property type="entry name" value="Kinase-like_dom_sf"/>
</dbReference>
<evidence type="ECO:0000259" key="9">
    <source>
        <dbReference type="PROSITE" id="PS50853"/>
    </source>
</evidence>
<evidence type="ECO:0000259" key="8">
    <source>
        <dbReference type="PROSITE" id="PS50026"/>
    </source>
</evidence>
<evidence type="ECO:0000313" key="10">
    <source>
        <dbReference type="EnsemblMetazoa" id="G12578.1:cds"/>
    </source>
</evidence>
<dbReference type="InterPro" id="IPR001245">
    <property type="entry name" value="Ser-Thr/Tyr_kinase_cat_dom"/>
</dbReference>
<evidence type="ECO:0000256" key="4">
    <source>
        <dbReference type="SAM" id="MobiDB-lite"/>
    </source>
</evidence>
<feature type="disulfide bond" evidence="3">
    <location>
        <begin position="210"/>
        <end position="220"/>
    </location>
</feature>